<reference evidence="2" key="1">
    <citation type="journal article" date="2022" name="Int. J. Syst. Evol. Microbiol.">
        <title>Pseudomonas aegrilactucae sp. nov. and Pseudomonas morbosilactucae sp. nov., pathogens causing bacterial rot of lettuce in Japan.</title>
        <authorList>
            <person name="Sawada H."/>
            <person name="Fujikawa T."/>
            <person name="Satou M."/>
        </authorList>
    </citation>
    <scope>NUCLEOTIDE SEQUENCE</scope>
    <source>
        <strain evidence="2">0166_1</strain>
    </source>
</reference>
<name>A0A9E6XTT9_9ACTN</name>
<accession>A0A9E6XTT9</accession>
<feature type="transmembrane region" description="Helical" evidence="1">
    <location>
        <begin position="34"/>
        <end position="53"/>
    </location>
</feature>
<keyword evidence="1" id="KW-0812">Transmembrane</keyword>
<keyword evidence="3" id="KW-1185">Reference proteome</keyword>
<dbReference type="EMBL" id="CP087164">
    <property type="protein sequence ID" value="UGS34337.1"/>
    <property type="molecule type" value="Genomic_DNA"/>
</dbReference>
<evidence type="ECO:0000256" key="1">
    <source>
        <dbReference type="SAM" id="Phobius"/>
    </source>
</evidence>
<evidence type="ECO:0000313" key="3">
    <source>
        <dbReference type="Proteomes" id="UP001162834"/>
    </source>
</evidence>
<keyword evidence="1" id="KW-1133">Transmembrane helix</keyword>
<evidence type="ECO:0000313" key="2">
    <source>
        <dbReference type="EMBL" id="UGS34337.1"/>
    </source>
</evidence>
<dbReference type="Proteomes" id="UP001162834">
    <property type="component" value="Chromosome"/>
</dbReference>
<proteinExistence type="predicted"/>
<gene>
    <name evidence="2" type="ORF">DSM104329_00713</name>
</gene>
<dbReference type="AlphaFoldDB" id="A0A9E6XTT9"/>
<keyword evidence="1" id="KW-0472">Membrane</keyword>
<sequence>MAPMFTSIVLRVLAFAAFAGFGIAWAATHDESLAIMWVVSFAAIVLLTVWDAIPQEDRAVLGSWERVPGFSKNPDDYR</sequence>
<protein>
    <submittedName>
        <fullName evidence="2">Uncharacterized protein</fullName>
    </submittedName>
</protein>
<organism evidence="2 3">
    <name type="scientific">Capillimicrobium parvum</name>
    <dbReference type="NCBI Taxonomy" id="2884022"/>
    <lineage>
        <taxon>Bacteria</taxon>
        <taxon>Bacillati</taxon>
        <taxon>Actinomycetota</taxon>
        <taxon>Thermoleophilia</taxon>
        <taxon>Solirubrobacterales</taxon>
        <taxon>Capillimicrobiaceae</taxon>
        <taxon>Capillimicrobium</taxon>
    </lineage>
</organism>
<dbReference type="KEGG" id="sbae:DSM104329_00713"/>